<dbReference type="Pfam" id="PF00480">
    <property type="entry name" value="ROK"/>
    <property type="match status" value="2"/>
</dbReference>
<dbReference type="Gene3D" id="3.30.420.40">
    <property type="match status" value="3"/>
</dbReference>
<reference evidence="3" key="1">
    <citation type="submission" date="2023-07" db="EMBL/GenBank/DDBJ databases">
        <title>Functional and genomic diversity of the sorghum phyllosphere microbiome.</title>
        <authorList>
            <person name="Shade A."/>
        </authorList>
    </citation>
    <scope>NUCLEOTIDE SEQUENCE [LARGE SCALE GENOMIC DNA]</scope>
    <source>
        <strain evidence="3">SORGH_AS_0422</strain>
    </source>
</reference>
<organism evidence="2 3">
    <name type="scientific">Mucilaginibacter terrae</name>
    <dbReference type="NCBI Taxonomy" id="1955052"/>
    <lineage>
        <taxon>Bacteria</taxon>
        <taxon>Pseudomonadati</taxon>
        <taxon>Bacteroidota</taxon>
        <taxon>Sphingobacteriia</taxon>
        <taxon>Sphingobacteriales</taxon>
        <taxon>Sphingobacteriaceae</taxon>
        <taxon>Mucilaginibacter</taxon>
    </lineage>
</organism>
<keyword evidence="3" id="KW-1185">Reference proteome</keyword>
<keyword evidence="2" id="KW-0808">Transferase</keyword>
<name>A0ABU3GNL8_9SPHI</name>
<dbReference type="SUPFAM" id="SSF53067">
    <property type="entry name" value="Actin-like ATPase domain"/>
    <property type="match status" value="1"/>
</dbReference>
<comment type="similarity">
    <text evidence="1">Belongs to the ROK (NagC/XylR) family.</text>
</comment>
<sequence length="298" mass="32839">MYDNMRKNGRFILSADIGGSHITAAVIDMDLKQVLESTLIRSPVNSHASHSEILEQWISCLQMVQQLSGSDLDHLAIAMPGPFDYEAGVSLITGLDKYEALYQINVREHLATALNFLQEEIFFVNDAEAFLHGEVISGAAAGQQRVVGFTLGTGMGSATSHNGKTADANWGSLPFRQSIADDYFSSRWFLSASRRQGLHDFENVRDMVRSLHSRPVIEAIFDEFADNFATFIKSRISYNLPECIVIGGNIAKSHHLFLPQIVSAIQQSYPEILIRPATLGDNAALIGAAFCCERAEKT</sequence>
<gene>
    <name evidence="2" type="ORF">QE417_000257</name>
</gene>
<dbReference type="EMBL" id="JAVLVU010000001">
    <property type="protein sequence ID" value="MDT3401185.1"/>
    <property type="molecule type" value="Genomic_DNA"/>
</dbReference>
<dbReference type="PANTHER" id="PTHR18964">
    <property type="entry name" value="ROK (REPRESSOR, ORF, KINASE) FAMILY"/>
    <property type="match status" value="1"/>
</dbReference>
<evidence type="ECO:0000313" key="2">
    <source>
        <dbReference type="EMBL" id="MDT3401185.1"/>
    </source>
</evidence>
<evidence type="ECO:0000313" key="3">
    <source>
        <dbReference type="Proteomes" id="UP001258315"/>
    </source>
</evidence>
<dbReference type="InterPro" id="IPR000600">
    <property type="entry name" value="ROK"/>
</dbReference>
<accession>A0ABU3GNL8</accession>
<proteinExistence type="inferred from homology"/>
<dbReference type="EC" id="2.7.1.2" evidence="2"/>
<dbReference type="CDD" id="cd23763">
    <property type="entry name" value="ASKHA_ATPase_ROK"/>
    <property type="match status" value="1"/>
</dbReference>
<comment type="caution">
    <text evidence="2">The sequence shown here is derived from an EMBL/GenBank/DDBJ whole genome shotgun (WGS) entry which is preliminary data.</text>
</comment>
<dbReference type="InterPro" id="IPR043129">
    <property type="entry name" value="ATPase_NBD"/>
</dbReference>
<protein>
    <submittedName>
        <fullName evidence="2">Glucokinase</fullName>
        <ecNumber evidence="2">2.7.1.2</ecNumber>
    </submittedName>
</protein>
<dbReference type="PANTHER" id="PTHR18964:SF149">
    <property type="entry name" value="BIFUNCTIONAL UDP-N-ACETYLGLUCOSAMINE 2-EPIMERASE_N-ACETYLMANNOSAMINE KINASE"/>
    <property type="match status" value="1"/>
</dbReference>
<dbReference type="GO" id="GO:0004340">
    <property type="term" value="F:glucokinase activity"/>
    <property type="evidence" value="ECO:0007669"/>
    <property type="project" value="UniProtKB-EC"/>
</dbReference>
<dbReference type="Proteomes" id="UP001258315">
    <property type="component" value="Unassembled WGS sequence"/>
</dbReference>
<evidence type="ECO:0000256" key="1">
    <source>
        <dbReference type="ARBA" id="ARBA00006479"/>
    </source>
</evidence>